<dbReference type="Proteomes" id="UP000017984">
    <property type="component" value="Chromosome"/>
</dbReference>
<gene>
    <name evidence="1" type="ORF">M878_05470</name>
</gene>
<sequence>MAAYARTRSSLTSPLCSATCLAGRRHHRVIACKEPLHPSYAASGTGLLPSPELDVNAAWLTATTPAADLSC</sequence>
<accession>V6KTI6</accession>
<keyword evidence="2" id="KW-1185">Reference proteome</keyword>
<dbReference type="RefSeq" id="WP_023545096.1">
    <property type="nucleotide sequence ID" value="NZ_CM002285.1"/>
</dbReference>
<comment type="caution">
    <text evidence="1">The sequence shown here is derived from an EMBL/GenBank/DDBJ whole genome shotgun (WGS) entry which is preliminary data.</text>
</comment>
<dbReference type="HOGENOM" id="CLU_2738424_0_0_11"/>
<name>V6KTI6_STRRC</name>
<evidence type="ECO:0000313" key="2">
    <source>
        <dbReference type="Proteomes" id="UP000017984"/>
    </source>
</evidence>
<protein>
    <submittedName>
        <fullName evidence="1">Uncharacterized protein</fullName>
    </submittedName>
</protein>
<reference evidence="1 2" key="1">
    <citation type="journal article" date="2014" name="Genome Announc.">
        <title>Draft Genome Sequence of Streptomyces roseochromogenes subsp. oscitans DS 12.976, Producer of the Aminocoumarin Antibiotic Clorobiocin.</title>
        <authorList>
            <person name="Ruckert C."/>
            <person name="Kalinowski J."/>
            <person name="Heide L."/>
            <person name="Apel A.K."/>
        </authorList>
    </citation>
    <scope>NUCLEOTIDE SEQUENCE [LARGE SCALE GENOMIC DNA]</scope>
    <source>
        <strain evidence="1 2">DS 12.976</strain>
    </source>
</reference>
<proteinExistence type="predicted"/>
<dbReference type="PATRIC" id="fig|1352936.5.peg.1174"/>
<dbReference type="OrthoDB" id="3254802at2"/>
<dbReference type="AlphaFoldDB" id="V6KTI6"/>
<evidence type="ECO:0000313" key="1">
    <source>
        <dbReference type="EMBL" id="EST35510.1"/>
    </source>
</evidence>
<dbReference type="EMBL" id="AWQX01000050">
    <property type="protein sequence ID" value="EST35510.1"/>
    <property type="molecule type" value="Genomic_DNA"/>
</dbReference>
<organism evidence="1 2">
    <name type="scientific">Streptomyces roseochromogenus subsp. oscitans DS 12.976</name>
    <dbReference type="NCBI Taxonomy" id="1352936"/>
    <lineage>
        <taxon>Bacteria</taxon>
        <taxon>Bacillati</taxon>
        <taxon>Actinomycetota</taxon>
        <taxon>Actinomycetes</taxon>
        <taxon>Kitasatosporales</taxon>
        <taxon>Streptomycetaceae</taxon>
        <taxon>Streptomyces</taxon>
    </lineage>
</organism>